<dbReference type="SUPFAM" id="SSF49785">
    <property type="entry name" value="Galactose-binding domain-like"/>
    <property type="match status" value="1"/>
</dbReference>
<proteinExistence type="predicted"/>
<dbReference type="Gene3D" id="3.40.50.1820">
    <property type="entry name" value="alpha/beta hydrolase"/>
    <property type="match status" value="2"/>
</dbReference>
<accession>B3T4P8</accession>
<dbReference type="EMBL" id="EU016603">
    <property type="protein sequence ID" value="ABZ07557.1"/>
    <property type="molecule type" value="Genomic_DNA"/>
</dbReference>
<reference evidence="3" key="1">
    <citation type="journal article" date="2008" name="ISME J.">
        <title>Genomic patterns of recombination, clonal divergence and environment in marine microbial populations.</title>
        <authorList>
            <person name="Konstantinidis K.T."/>
            <person name="Delong E.F."/>
        </authorList>
    </citation>
    <scope>NUCLEOTIDE SEQUENCE</scope>
</reference>
<dbReference type="SMART" id="SM00939">
    <property type="entry name" value="PepX_C"/>
    <property type="match status" value="1"/>
</dbReference>
<gene>
    <name evidence="3" type="ORF">ALOHA_HF4000ANIW137J11ctg1g11</name>
</gene>
<dbReference type="SUPFAM" id="SSF53474">
    <property type="entry name" value="alpha/beta-Hydrolases"/>
    <property type="match status" value="1"/>
</dbReference>
<dbReference type="Pfam" id="PF08530">
    <property type="entry name" value="PepX_C"/>
    <property type="match status" value="1"/>
</dbReference>
<dbReference type="Pfam" id="PF02129">
    <property type="entry name" value="Peptidase_S15"/>
    <property type="match status" value="1"/>
</dbReference>
<dbReference type="GO" id="GO:0008239">
    <property type="term" value="F:dipeptidyl-peptidase activity"/>
    <property type="evidence" value="ECO:0007669"/>
    <property type="project" value="InterPro"/>
</dbReference>
<evidence type="ECO:0000256" key="1">
    <source>
        <dbReference type="ARBA" id="ARBA00022801"/>
    </source>
</evidence>
<dbReference type="InterPro" id="IPR000383">
    <property type="entry name" value="Xaa-Pro-like_dom"/>
</dbReference>
<dbReference type="AlphaFoldDB" id="B3T4P8"/>
<evidence type="ECO:0000313" key="3">
    <source>
        <dbReference type="EMBL" id="ABZ07557.1"/>
    </source>
</evidence>
<dbReference type="InterPro" id="IPR005674">
    <property type="entry name" value="CocE/Ser_esterase"/>
</dbReference>
<keyword evidence="1" id="KW-0378">Hydrolase</keyword>
<dbReference type="NCBIfam" id="TIGR00976">
    <property type="entry name" value="CocE_NonD"/>
    <property type="match status" value="1"/>
</dbReference>
<name>B3T4P8_9ZZZZ</name>
<organism evidence="3">
    <name type="scientific">uncultured marine microorganism HF4000_ANIW137J11</name>
    <dbReference type="NCBI Taxonomy" id="455532"/>
    <lineage>
        <taxon>unclassified sequences</taxon>
        <taxon>environmental samples</taxon>
    </lineage>
</organism>
<evidence type="ECO:0000259" key="2">
    <source>
        <dbReference type="SMART" id="SM00939"/>
    </source>
</evidence>
<protein>
    <submittedName>
        <fullName evidence="3">Putative X-Pro dipeptidyl-peptidase (S15 family)</fullName>
    </submittedName>
</protein>
<sequence>MTPVSERSFALLTALLLLSSLAWLALKEDEHELPVAYVPVWSRIYEDYNTTSNWSYVLERGAYALLPTDNEWDSTHVAIPVYLPRAEGGAAIDPRCLLDPDSYNCPRVSLAYWRPAVPAGETIPVIVEIGPYFGEDSIAEPGSWLGLNIINNILPHGFAFAQVSVLGTGGSNHCMDLMGNAEQLGVDAAVTWLGSQEWSNGNVGIIGKSYDGSTQWQAAQFGNPHLKTIVPISGLIGVRELMWRNGSSEARAPFMHNVVYGGYGFGGDDEDLQNITCPDYVTGPYHGVSGWATGGYEFYNSLQEGYWEERYFLPDVLENYEGSVYIIHGFQDWNVDPHMAVPTLNTLKDHGIEAKLLMGQWRHDYPDRPDSLDRSGRGEEAFPQMVRYDWMQDLLEWFTFYLREDGPKPNMWTEIQDNRGQWRVTDRYPQAGAERREFALGEALAHAGGSLQIFPGSPDVVFETEPFATEFRFGGQPQLHIDVTPEGSGGQLYALLEDCDDDSCIHVGHAIMDLRFYAGGTDYHVVEPGETINAKMEFLAMDVVIPPGHTLKLSLRSTGEDYLPASTTAPVAIELGASSVLRVDVVNPAAEHYYLPPQCRHPACVG</sequence>
<dbReference type="InterPro" id="IPR013736">
    <property type="entry name" value="Xaa-Pro_dipept_C"/>
</dbReference>
<dbReference type="InterPro" id="IPR008979">
    <property type="entry name" value="Galactose-bd-like_sf"/>
</dbReference>
<feature type="domain" description="Xaa-Pro dipeptidyl-peptidase C-terminal" evidence="2">
    <location>
        <begin position="395"/>
        <end position="581"/>
    </location>
</feature>
<dbReference type="InterPro" id="IPR029058">
    <property type="entry name" value="AB_hydrolase_fold"/>
</dbReference>
<dbReference type="Gene3D" id="2.60.120.260">
    <property type="entry name" value="Galactose-binding domain-like"/>
    <property type="match status" value="1"/>
</dbReference>